<accession>X1DJ01</accession>
<evidence type="ECO:0000313" key="1">
    <source>
        <dbReference type="EMBL" id="GAH20177.1"/>
    </source>
</evidence>
<dbReference type="EMBL" id="BARU01004399">
    <property type="protein sequence ID" value="GAH20177.1"/>
    <property type="molecule type" value="Genomic_DNA"/>
</dbReference>
<proteinExistence type="predicted"/>
<dbReference type="AlphaFoldDB" id="X1DJ01"/>
<sequence length="141" mass="15840">KENLILATNHFDVRVIEAFLRGVDRGVTNRVIMGKNRSSSMIQNLGMILSLTFSKTLINFASNIETLKNTVRFAEIPYTFCVVDGHHSLIEFADSLNDRFIAALSVDNRDVAEKLTKFYETIWDAGETHSTLKALNSIKSS</sequence>
<organism evidence="1">
    <name type="scientific">marine sediment metagenome</name>
    <dbReference type="NCBI Taxonomy" id="412755"/>
    <lineage>
        <taxon>unclassified sequences</taxon>
        <taxon>metagenomes</taxon>
        <taxon>ecological metagenomes</taxon>
    </lineage>
</organism>
<feature type="non-terminal residue" evidence="1">
    <location>
        <position position="1"/>
    </location>
</feature>
<comment type="caution">
    <text evidence="1">The sequence shown here is derived from an EMBL/GenBank/DDBJ whole genome shotgun (WGS) entry which is preliminary data.</text>
</comment>
<protein>
    <submittedName>
        <fullName evidence="1">Uncharacterized protein</fullName>
    </submittedName>
</protein>
<name>X1DJ01_9ZZZZ</name>
<reference evidence="1" key="1">
    <citation type="journal article" date="2014" name="Front. Microbiol.">
        <title>High frequency of phylogenetically diverse reductive dehalogenase-homologous genes in deep subseafloor sedimentary metagenomes.</title>
        <authorList>
            <person name="Kawai M."/>
            <person name="Futagami T."/>
            <person name="Toyoda A."/>
            <person name="Takaki Y."/>
            <person name="Nishi S."/>
            <person name="Hori S."/>
            <person name="Arai W."/>
            <person name="Tsubouchi T."/>
            <person name="Morono Y."/>
            <person name="Uchiyama I."/>
            <person name="Ito T."/>
            <person name="Fujiyama A."/>
            <person name="Inagaki F."/>
            <person name="Takami H."/>
        </authorList>
    </citation>
    <scope>NUCLEOTIDE SEQUENCE</scope>
    <source>
        <strain evidence="1">Expedition CK06-06</strain>
    </source>
</reference>
<gene>
    <name evidence="1" type="ORF">S03H2_08873</name>
</gene>